<dbReference type="PROSITE" id="PS00141">
    <property type="entry name" value="ASP_PROTEASE"/>
    <property type="match status" value="1"/>
</dbReference>
<organism evidence="1 2">
    <name type="scientific">Ohtaekwangia kribbensis</name>
    <dbReference type="NCBI Taxonomy" id="688913"/>
    <lineage>
        <taxon>Bacteria</taxon>
        <taxon>Pseudomonadati</taxon>
        <taxon>Bacteroidota</taxon>
        <taxon>Cytophagia</taxon>
        <taxon>Cytophagales</taxon>
        <taxon>Fulvivirgaceae</taxon>
        <taxon>Ohtaekwangia</taxon>
    </lineage>
</organism>
<name>A0ABW3JYS5_9BACT</name>
<keyword evidence="2" id="KW-1185">Reference proteome</keyword>
<dbReference type="SUPFAM" id="SSF50630">
    <property type="entry name" value="Acid proteases"/>
    <property type="match status" value="1"/>
</dbReference>
<sequence length="173" mass="19389">MINKFTIPRNIYRGVLQVVLLLSVLWSCAPVRTVQLESYVRSVNFYTVGKIPVIRTRLNGKLAHFIVDTGASVSILNEAEASHYGFTVMNADVYATTEVLGFNGSAPTGRVNTCTIEIGDMAIKYGNFRSKNMQDFAYILQKNENIRLAGILGADLMNRYSMRINFMDKTISF</sequence>
<dbReference type="GO" id="GO:0008233">
    <property type="term" value="F:peptidase activity"/>
    <property type="evidence" value="ECO:0007669"/>
    <property type="project" value="UniProtKB-KW"/>
</dbReference>
<accession>A0ABW3JYS5</accession>
<protein>
    <submittedName>
        <fullName evidence="1">Aspartyl protease family protein</fullName>
    </submittedName>
</protein>
<dbReference type="Pfam" id="PF13650">
    <property type="entry name" value="Asp_protease_2"/>
    <property type="match status" value="1"/>
</dbReference>
<proteinExistence type="predicted"/>
<keyword evidence="1" id="KW-0645">Protease</keyword>
<reference evidence="2" key="1">
    <citation type="journal article" date="2019" name="Int. J. Syst. Evol. Microbiol.">
        <title>The Global Catalogue of Microorganisms (GCM) 10K type strain sequencing project: providing services to taxonomists for standard genome sequencing and annotation.</title>
        <authorList>
            <consortium name="The Broad Institute Genomics Platform"/>
            <consortium name="The Broad Institute Genome Sequencing Center for Infectious Disease"/>
            <person name="Wu L."/>
            <person name="Ma J."/>
        </authorList>
    </citation>
    <scope>NUCLEOTIDE SEQUENCE [LARGE SCALE GENOMIC DNA]</scope>
    <source>
        <strain evidence="2">CCUG 58938</strain>
    </source>
</reference>
<gene>
    <name evidence="1" type="ORF">ACFQ21_07460</name>
</gene>
<evidence type="ECO:0000313" key="2">
    <source>
        <dbReference type="Proteomes" id="UP001597112"/>
    </source>
</evidence>
<dbReference type="GO" id="GO:0006508">
    <property type="term" value="P:proteolysis"/>
    <property type="evidence" value="ECO:0007669"/>
    <property type="project" value="UniProtKB-KW"/>
</dbReference>
<dbReference type="InterPro" id="IPR001969">
    <property type="entry name" value="Aspartic_peptidase_AS"/>
</dbReference>
<dbReference type="InterPro" id="IPR021109">
    <property type="entry name" value="Peptidase_aspartic_dom_sf"/>
</dbReference>
<keyword evidence="1" id="KW-0378">Hydrolase</keyword>
<comment type="caution">
    <text evidence="1">The sequence shown here is derived from an EMBL/GenBank/DDBJ whole genome shotgun (WGS) entry which is preliminary data.</text>
</comment>
<dbReference type="Gene3D" id="2.40.70.10">
    <property type="entry name" value="Acid Proteases"/>
    <property type="match status" value="1"/>
</dbReference>
<dbReference type="Proteomes" id="UP001597112">
    <property type="component" value="Unassembled WGS sequence"/>
</dbReference>
<dbReference type="EMBL" id="JBHTKA010000001">
    <property type="protein sequence ID" value="MFD0999138.1"/>
    <property type="molecule type" value="Genomic_DNA"/>
</dbReference>
<dbReference type="RefSeq" id="WP_377577049.1">
    <property type="nucleotide sequence ID" value="NZ_JBHTKA010000001.1"/>
</dbReference>
<evidence type="ECO:0000313" key="1">
    <source>
        <dbReference type="EMBL" id="MFD0999138.1"/>
    </source>
</evidence>